<reference evidence="1 2" key="1">
    <citation type="submission" date="2023-01" db="EMBL/GenBank/DDBJ databases">
        <authorList>
            <person name="Kreplak J."/>
        </authorList>
    </citation>
    <scope>NUCLEOTIDE SEQUENCE [LARGE SCALE GENOMIC DNA]</scope>
</reference>
<keyword evidence="2" id="KW-1185">Reference proteome</keyword>
<dbReference type="AlphaFoldDB" id="A0AAV1B1B1"/>
<name>A0AAV1B1B1_VICFA</name>
<dbReference type="Proteomes" id="UP001157006">
    <property type="component" value="Chromosome 5"/>
</dbReference>
<protein>
    <submittedName>
        <fullName evidence="1">Uncharacterized protein</fullName>
    </submittedName>
</protein>
<dbReference type="EMBL" id="OX451740">
    <property type="protein sequence ID" value="CAI8615243.1"/>
    <property type="molecule type" value="Genomic_DNA"/>
</dbReference>
<evidence type="ECO:0000313" key="1">
    <source>
        <dbReference type="EMBL" id="CAI8615243.1"/>
    </source>
</evidence>
<gene>
    <name evidence="1" type="ORF">VFH_V169360</name>
</gene>
<organism evidence="1 2">
    <name type="scientific">Vicia faba</name>
    <name type="common">Broad bean</name>
    <name type="synonym">Faba vulgaris</name>
    <dbReference type="NCBI Taxonomy" id="3906"/>
    <lineage>
        <taxon>Eukaryota</taxon>
        <taxon>Viridiplantae</taxon>
        <taxon>Streptophyta</taxon>
        <taxon>Embryophyta</taxon>
        <taxon>Tracheophyta</taxon>
        <taxon>Spermatophyta</taxon>
        <taxon>Magnoliopsida</taxon>
        <taxon>eudicotyledons</taxon>
        <taxon>Gunneridae</taxon>
        <taxon>Pentapetalae</taxon>
        <taxon>rosids</taxon>
        <taxon>fabids</taxon>
        <taxon>Fabales</taxon>
        <taxon>Fabaceae</taxon>
        <taxon>Papilionoideae</taxon>
        <taxon>50 kb inversion clade</taxon>
        <taxon>NPAAA clade</taxon>
        <taxon>Hologalegina</taxon>
        <taxon>IRL clade</taxon>
        <taxon>Fabeae</taxon>
        <taxon>Vicia</taxon>
    </lineage>
</organism>
<evidence type="ECO:0000313" key="2">
    <source>
        <dbReference type="Proteomes" id="UP001157006"/>
    </source>
</evidence>
<accession>A0AAV1B1B1</accession>
<proteinExistence type="predicted"/>
<sequence length="96" mass="11264">MMTTSTYTNGMASDTIIPTKPDIFKRNFITTTFLSITVMHTEYKMAQNLTEHLRRWRTDELRRSFDGVEAENVIMVTETELSEGVEQRLDRKPYLI</sequence>